<dbReference type="EMBL" id="PYBW01000038">
    <property type="protein sequence ID" value="PYC80904.1"/>
    <property type="molecule type" value="Genomic_DNA"/>
</dbReference>
<proteinExistence type="predicted"/>
<sequence>MTAAPFTGGEQAKPATPAAQPTQQAQPAAAEQPAQPAPAPQPAAQPAPQDNQAASRSEDRPALAAAPVATDTSPSGLRALAQSMVPAGQWNSFANIVNHESSWNLTATNPSSGSYGLGQALPASKMASAGSDWRTNPVTQIKWTLNYMNERYGSPNAAWVFWQNHHWY</sequence>
<dbReference type="Proteomes" id="UP000248039">
    <property type="component" value="Unassembled WGS sequence"/>
</dbReference>
<feature type="compositionally biased region" description="Pro residues" evidence="1">
    <location>
        <begin position="35"/>
        <end position="45"/>
    </location>
</feature>
<evidence type="ECO:0000313" key="4">
    <source>
        <dbReference type="Proteomes" id="UP000248039"/>
    </source>
</evidence>
<evidence type="ECO:0000256" key="1">
    <source>
        <dbReference type="SAM" id="MobiDB-lite"/>
    </source>
</evidence>
<keyword evidence="4" id="KW-1185">Reference proteome</keyword>
<feature type="region of interest" description="Disordered" evidence="1">
    <location>
        <begin position="1"/>
        <end position="74"/>
    </location>
</feature>
<organism evidence="3 4">
    <name type="scientific">Streptomyces tateyamensis</name>
    <dbReference type="NCBI Taxonomy" id="565073"/>
    <lineage>
        <taxon>Bacteria</taxon>
        <taxon>Bacillati</taxon>
        <taxon>Actinomycetota</taxon>
        <taxon>Actinomycetes</taxon>
        <taxon>Kitasatosporales</taxon>
        <taxon>Streptomycetaceae</taxon>
        <taxon>Streptomyces</taxon>
    </lineage>
</organism>
<dbReference type="InterPro" id="IPR023346">
    <property type="entry name" value="Lysozyme-like_dom_sf"/>
</dbReference>
<gene>
    <name evidence="3" type="ORF">C7C46_11905</name>
</gene>
<feature type="compositionally biased region" description="Low complexity" evidence="1">
    <location>
        <begin position="11"/>
        <end position="34"/>
    </location>
</feature>
<evidence type="ECO:0000313" key="3">
    <source>
        <dbReference type="EMBL" id="PYC80904.1"/>
    </source>
</evidence>
<feature type="domain" description="Transglycosylase SLT" evidence="2">
    <location>
        <begin position="89"/>
        <end position="159"/>
    </location>
</feature>
<dbReference type="SUPFAM" id="SSF53955">
    <property type="entry name" value="Lysozyme-like"/>
    <property type="match status" value="1"/>
</dbReference>
<dbReference type="InterPro" id="IPR008258">
    <property type="entry name" value="Transglycosylase_SLT_dom_1"/>
</dbReference>
<dbReference type="AlphaFoldDB" id="A0A2V4P7U1"/>
<dbReference type="Pfam" id="PF01464">
    <property type="entry name" value="SLT"/>
    <property type="match status" value="1"/>
</dbReference>
<protein>
    <recommendedName>
        <fullName evidence="2">Transglycosylase SLT domain-containing protein</fullName>
    </recommendedName>
</protein>
<comment type="caution">
    <text evidence="3">The sequence shown here is derived from an EMBL/GenBank/DDBJ whole genome shotgun (WGS) entry which is preliminary data.</text>
</comment>
<accession>A0A2V4P7U1</accession>
<dbReference type="Gene3D" id="1.10.530.10">
    <property type="match status" value="1"/>
</dbReference>
<evidence type="ECO:0000259" key="2">
    <source>
        <dbReference type="Pfam" id="PF01464"/>
    </source>
</evidence>
<reference evidence="3 4" key="1">
    <citation type="submission" date="2018-03" db="EMBL/GenBank/DDBJ databases">
        <title>Bioinformatic expansion and discovery of thiopeptide antibiotics.</title>
        <authorList>
            <person name="Schwalen C.J."/>
            <person name="Hudson G.A."/>
            <person name="Mitchell D.A."/>
        </authorList>
    </citation>
    <scope>NUCLEOTIDE SEQUENCE [LARGE SCALE GENOMIC DNA]</scope>
    <source>
        <strain evidence="3 4">ATCC 21389</strain>
    </source>
</reference>
<name>A0A2V4P7U1_9ACTN</name>